<organism evidence="1 2">
    <name type="scientific">Enterococcus termitis</name>
    <dbReference type="NCBI Taxonomy" id="332950"/>
    <lineage>
        <taxon>Bacteria</taxon>
        <taxon>Bacillati</taxon>
        <taxon>Bacillota</taxon>
        <taxon>Bacilli</taxon>
        <taxon>Lactobacillales</taxon>
        <taxon>Enterococcaceae</taxon>
        <taxon>Enterococcus</taxon>
    </lineage>
</organism>
<dbReference type="InterPro" id="IPR050155">
    <property type="entry name" value="HAD-like_hydrolase_sf"/>
</dbReference>
<gene>
    <name evidence="1" type="ORF">BCR25_11640</name>
</gene>
<dbReference type="SFLD" id="SFLDG01129">
    <property type="entry name" value="C1.5:_HAD__Beta-PGM__Phosphata"/>
    <property type="match status" value="1"/>
</dbReference>
<dbReference type="PANTHER" id="PTHR43434">
    <property type="entry name" value="PHOSPHOGLYCOLATE PHOSPHATASE"/>
    <property type="match status" value="1"/>
</dbReference>
<dbReference type="InterPro" id="IPR041492">
    <property type="entry name" value="HAD_2"/>
</dbReference>
<dbReference type="SFLD" id="SFLDS00003">
    <property type="entry name" value="Haloacid_Dehalogenase"/>
    <property type="match status" value="1"/>
</dbReference>
<dbReference type="InterPro" id="IPR006439">
    <property type="entry name" value="HAD-SF_hydro_IA"/>
</dbReference>
<dbReference type="Pfam" id="PF13419">
    <property type="entry name" value="HAD_2"/>
    <property type="match status" value="1"/>
</dbReference>
<dbReference type="OrthoDB" id="9792518at2"/>
<dbReference type="InterPro" id="IPR023198">
    <property type="entry name" value="PGP-like_dom2"/>
</dbReference>
<sequence>MHYKTILFDLDGTITDSGEGIINSVSYALKKMNLPITDKKKLYSFIGPPLNDSFRTFYQLDEGSVEQAVNYYRENYQLKGMYENHIYAGIVELLTTLKNAGCHMYIATSKPEVYAKQILDHFDLSGYFTGIYGASLDSKRSKKSDVIRYALTSANIVELKEVVMIGDRSHDILGAKENHLASIGVLYGFGDQAELETADADYLAKTPAEIATIILEE</sequence>
<dbReference type="PANTHER" id="PTHR43434:SF20">
    <property type="entry name" value="5'-NUCLEOTIDASE"/>
    <property type="match status" value="1"/>
</dbReference>
<evidence type="ECO:0000313" key="2">
    <source>
        <dbReference type="Proteomes" id="UP000095094"/>
    </source>
</evidence>
<dbReference type="GO" id="GO:0016787">
    <property type="term" value="F:hydrolase activity"/>
    <property type="evidence" value="ECO:0007669"/>
    <property type="project" value="UniProtKB-KW"/>
</dbReference>
<reference evidence="2" key="1">
    <citation type="submission" date="2016-09" db="EMBL/GenBank/DDBJ databases">
        <authorList>
            <person name="Gulvik C.A."/>
        </authorList>
    </citation>
    <scope>NUCLEOTIDE SEQUENCE [LARGE SCALE GENOMIC DNA]</scope>
    <source>
        <strain evidence="2">LMG 8895</strain>
    </source>
</reference>
<dbReference type="NCBIfam" id="TIGR01549">
    <property type="entry name" value="HAD-SF-IA-v1"/>
    <property type="match status" value="1"/>
</dbReference>
<keyword evidence="2" id="KW-1185">Reference proteome</keyword>
<dbReference type="Gene3D" id="3.40.50.1000">
    <property type="entry name" value="HAD superfamily/HAD-like"/>
    <property type="match status" value="1"/>
</dbReference>
<dbReference type="Proteomes" id="UP000095094">
    <property type="component" value="Unassembled WGS sequence"/>
</dbReference>
<dbReference type="GO" id="GO:0004713">
    <property type="term" value="F:protein tyrosine kinase activity"/>
    <property type="evidence" value="ECO:0007669"/>
    <property type="project" value="TreeGrafter"/>
</dbReference>
<dbReference type="PATRIC" id="fig|332950.4.peg.3199"/>
<evidence type="ECO:0000313" key="1">
    <source>
        <dbReference type="EMBL" id="OEG09212.1"/>
    </source>
</evidence>
<name>A0A1E5G942_9ENTE</name>
<dbReference type="InterPro" id="IPR036412">
    <property type="entry name" value="HAD-like_sf"/>
</dbReference>
<dbReference type="InterPro" id="IPR023214">
    <property type="entry name" value="HAD_sf"/>
</dbReference>
<dbReference type="SUPFAM" id="SSF56784">
    <property type="entry name" value="HAD-like"/>
    <property type="match status" value="1"/>
</dbReference>
<dbReference type="GO" id="GO:0005829">
    <property type="term" value="C:cytosol"/>
    <property type="evidence" value="ECO:0007669"/>
    <property type="project" value="TreeGrafter"/>
</dbReference>
<keyword evidence="1" id="KW-0378">Hydrolase</keyword>
<dbReference type="Gene3D" id="1.10.150.240">
    <property type="entry name" value="Putative phosphatase, domain 2"/>
    <property type="match status" value="1"/>
</dbReference>
<proteinExistence type="predicted"/>
<protein>
    <submittedName>
        <fullName evidence="1">Hydrolase</fullName>
    </submittedName>
</protein>
<dbReference type="EMBL" id="MIJY01000045">
    <property type="protein sequence ID" value="OEG09212.1"/>
    <property type="molecule type" value="Genomic_DNA"/>
</dbReference>
<dbReference type="SFLD" id="SFLDG01135">
    <property type="entry name" value="C1.5.6:_HAD__Beta-PGM__Phospha"/>
    <property type="match status" value="1"/>
</dbReference>
<dbReference type="AlphaFoldDB" id="A0A1E5G942"/>
<dbReference type="RefSeq" id="WP_069664901.1">
    <property type="nucleotide sequence ID" value="NZ_JBHUJJ010000001.1"/>
</dbReference>
<dbReference type="CDD" id="cd04302">
    <property type="entry name" value="HAD_5NT"/>
    <property type="match status" value="1"/>
</dbReference>
<dbReference type="FunFam" id="3.40.50.1000:FF:000022">
    <property type="entry name" value="Phosphoglycolate phosphatase"/>
    <property type="match status" value="1"/>
</dbReference>
<accession>A0A1E5G942</accession>
<comment type="caution">
    <text evidence="1">The sequence shown here is derived from an EMBL/GenBank/DDBJ whole genome shotgun (WGS) entry which is preliminary data.</text>
</comment>